<dbReference type="InterPro" id="IPR023639">
    <property type="entry name" value="DNA_primase_ssu_PriS"/>
</dbReference>
<keyword evidence="15" id="KW-1185">Reference proteome</keyword>
<evidence type="ECO:0000256" key="9">
    <source>
        <dbReference type="ARBA" id="ARBA00023163"/>
    </source>
</evidence>
<dbReference type="PANTHER" id="PTHR10536">
    <property type="entry name" value="DNA PRIMASE SMALL SUBUNIT"/>
    <property type="match status" value="1"/>
</dbReference>
<feature type="active site" evidence="11">
    <location>
        <position position="102"/>
    </location>
</feature>
<evidence type="ECO:0000313" key="14">
    <source>
        <dbReference type="EMBL" id="MDK6027963.1"/>
    </source>
</evidence>
<proteinExistence type="inferred from homology"/>
<dbReference type="Pfam" id="PF01896">
    <property type="entry name" value="DNA_primase_S"/>
    <property type="match status" value="1"/>
</dbReference>
<dbReference type="EC" id="2.7.7.-" evidence="11"/>
<evidence type="ECO:0000256" key="1">
    <source>
        <dbReference type="ARBA" id="ARBA00009762"/>
    </source>
</evidence>
<evidence type="ECO:0000313" key="15">
    <source>
        <dbReference type="Proteomes" id="UP001529235"/>
    </source>
</evidence>
<comment type="cofactor">
    <cofactor evidence="11">
        <name>Mg(2+)</name>
        <dbReference type="ChEBI" id="CHEBI:18420"/>
    </cofactor>
    <cofactor evidence="11">
        <name>Mn(2+)</name>
        <dbReference type="ChEBI" id="CHEBI:29035"/>
    </cofactor>
</comment>
<gene>
    <name evidence="11" type="primary">priS</name>
    <name evidence="14" type="ORF">QPL79_01100</name>
</gene>
<dbReference type="SUPFAM" id="SSF56747">
    <property type="entry name" value="Prim-pol domain"/>
    <property type="match status" value="1"/>
</dbReference>
<accession>A0ABD4Z5Q1</accession>
<comment type="subunit">
    <text evidence="11">Heterodimer of a small subunit (PriS) and a large subunit (PriL).</text>
</comment>
<dbReference type="GO" id="GO:0003899">
    <property type="term" value="F:DNA-directed RNA polymerase activity"/>
    <property type="evidence" value="ECO:0007669"/>
    <property type="project" value="UniProtKB-UniRule"/>
</dbReference>
<keyword evidence="8 11" id="KW-0460">Magnesium</keyword>
<evidence type="ECO:0000256" key="10">
    <source>
        <dbReference type="ARBA" id="ARBA00023211"/>
    </source>
</evidence>
<evidence type="ECO:0000256" key="6">
    <source>
        <dbReference type="ARBA" id="ARBA00022705"/>
    </source>
</evidence>
<dbReference type="HAMAP" id="MF_00700">
    <property type="entry name" value="DNA_primase_sml_arc"/>
    <property type="match status" value="1"/>
</dbReference>
<evidence type="ECO:0000256" key="3">
    <source>
        <dbReference type="ARBA" id="ARBA00022515"/>
    </source>
</evidence>
<comment type="caution">
    <text evidence="14">The sequence shown here is derived from an EMBL/GenBank/DDBJ whole genome shotgun (WGS) entry which is preliminary data.</text>
</comment>
<evidence type="ECO:0000256" key="2">
    <source>
        <dbReference type="ARBA" id="ARBA00022478"/>
    </source>
</evidence>
<evidence type="ECO:0000256" key="13">
    <source>
        <dbReference type="RuleBase" id="RU004224"/>
    </source>
</evidence>
<evidence type="ECO:0000256" key="4">
    <source>
        <dbReference type="ARBA" id="ARBA00022679"/>
    </source>
</evidence>
<dbReference type="RefSeq" id="WP_285272941.1">
    <property type="nucleotide sequence ID" value="NZ_JASNVW010000001.1"/>
</dbReference>
<sequence length="399" mass="46286">MSQRRGKEKELDFFKEKFKEYYRNASLELPQDISLREIALQPFDADYYVRHLSFDSPTQLISYITVNIPRHLYYSSAKYSFPGNNNMSEKGWIGSDLVFDIDANEIPECKNNVIEFRFCPSCGYIAKSDEKECPYCHLELKKFEHVDKTCIEKAYSYLISLIDIIENDFGFTNYKASFSGNRGFHLIVELPQPFDKIDSETRREIVSYITLSDFDKKYIRNMYVHYKEKEKGQGYLVPRIVDGGLRRRIALSLLKRVSDPDVKSFLMGYTEKIEYVKMLQLVEVLSNQIDDIVNELSIPIDSKVTIDTTHLVRIPNSINGKTGWKAFIIKDIAEFELNAHNVSISNVNELLKIRIVVDLPSIKIIDREFNLKRGDIIVAEYAYASYLIFKGVANLISVR</sequence>
<dbReference type="GO" id="GO:0000428">
    <property type="term" value="C:DNA-directed RNA polymerase complex"/>
    <property type="evidence" value="ECO:0007669"/>
    <property type="project" value="UniProtKB-KW"/>
</dbReference>
<protein>
    <recommendedName>
        <fullName evidence="11">DNA primase small subunit PriS</fullName>
        <ecNumber evidence="11">2.7.7.-</ecNumber>
    </recommendedName>
</protein>
<evidence type="ECO:0000256" key="12">
    <source>
        <dbReference type="RuleBase" id="RU003514"/>
    </source>
</evidence>
<organism evidence="14 15">
    <name type="scientific">Ignisphaera cupida</name>
    <dbReference type="NCBI Taxonomy" id="3050454"/>
    <lineage>
        <taxon>Archaea</taxon>
        <taxon>Thermoproteota</taxon>
        <taxon>Thermoprotei</taxon>
        <taxon>Desulfurococcales</taxon>
        <taxon>Desulfurococcaceae</taxon>
        <taxon>Ignisphaera</taxon>
    </lineage>
</organism>
<keyword evidence="2 11" id="KW-0240">DNA-directed RNA polymerase</keyword>
<comment type="similarity">
    <text evidence="1 11 12">Belongs to the eukaryotic-type primase small subunit family.</text>
</comment>
<evidence type="ECO:0000256" key="7">
    <source>
        <dbReference type="ARBA" id="ARBA00022723"/>
    </source>
</evidence>
<feature type="active site" evidence="11">
    <location>
        <position position="301"/>
    </location>
</feature>
<keyword evidence="5 11" id="KW-0548">Nucleotidyltransferase</keyword>
<keyword evidence="9 11" id="KW-0804">Transcription</keyword>
<name>A0ABD4Z5Q1_9CREN</name>
<feature type="active site" evidence="11">
    <location>
        <position position="100"/>
    </location>
</feature>
<dbReference type="Gene3D" id="3.90.920.10">
    <property type="entry name" value="DNA primase, PRIM domain"/>
    <property type="match status" value="1"/>
</dbReference>
<evidence type="ECO:0000256" key="11">
    <source>
        <dbReference type="HAMAP-Rule" id="MF_00700"/>
    </source>
</evidence>
<evidence type="ECO:0000256" key="5">
    <source>
        <dbReference type="ARBA" id="ARBA00022695"/>
    </source>
</evidence>
<keyword evidence="10 11" id="KW-0464">Manganese</keyword>
<dbReference type="Proteomes" id="UP001529235">
    <property type="component" value="Unassembled WGS sequence"/>
</dbReference>
<dbReference type="InterPro" id="IPR002755">
    <property type="entry name" value="DNA_primase_S"/>
</dbReference>
<comment type="function">
    <text evidence="13">RNA polymerase that catalyzes the synthesis of short RNA molecules used as primers for DNA polymerase during DNA replication.</text>
</comment>
<reference evidence="14 15" key="1">
    <citation type="submission" date="2023-05" db="EMBL/GenBank/DDBJ databases">
        <title>A new hyperthermophilic archaea 'Ignisphaera cupida' sp. nov. and description of the family 'Ignisphaeraceae' fam. nov.</title>
        <authorList>
            <person name="Podosokorskaya O.A."/>
            <person name="Elcheninov A.G."/>
            <person name="Klukina A."/>
            <person name="Merkel A.Y."/>
        </authorList>
    </citation>
    <scope>NUCLEOTIDE SEQUENCE [LARGE SCALE GENOMIC DNA]</scope>
    <source>
        <strain evidence="14 15">4213-co</strain>
    </source>
</reference>
<dbReference type="AlphaFoldDB" id="A0ABD4Z5Q1"/>
<dbReference type="EMBL" id="JASNVW010000001">
    <property type="protein sequence ID" value="MDK6027963.1"/>
    <property type="molecule type" value="Genomic_DNA"/>
</dbReference>
<dbReference type="GO" id="GO:0046872">
    <property type="term" value="F:metal ion binding"/>
    <property type="evidence" value="ECO:0007669"/>
    <property type="project" value="UniProtKB-KW"/>
</dbReference>
<dbReference type="GO" id="GO:0006269">
    <property type="term" value="P:DNA replication, synthesis of primer"/>
    <property type="evidence" value="ECO:0007669"/>
    <property type="project" value="UniProtKB-UniRule"/>
</dbReference>
<keyword evidence="3 11" id="KW-0639">Primosome</keyword>
<dbReference type="GO" id="GO:1990077">
    <property type="term" value="C:primosome complex"/>
    <property type="evidence" value="ECO:0007669"/>
    <property type="project" value="UniProtKB-KW"/>
</dbReference>
<evidence type="ECO:0000256" key="8">
    <source>
        <dbReference type="ARBA" id="ARBA00022842"/>
    </source>
</evidence>
<keyword evidence="7 11" id="KW-0479">Metal-binding</keyword>
<keyword evidence="6 11" id="KW-0235">DNA replication</keyword>
<comment type="function">
    <text evidence="11">Catalytic subunit of DNA primase, an RNA polymerase that catalyzes the synthesis of short RNA molecules used as primers for DNA polymerase during DNA replication. The small subunit contains the primase catalytic core and has DNA synthesis activity on its own. Binding to the large subunit stabilizes and modulates the activity, increasing the rate of DNA synthesis while decreasing the length of the DNA fragments, and conferring RNA synthesis capability. The DNA polymerase activity may enable DNA primase to also catalyze primer extension after primer synthesis. May also play a role in DNA repair.</text>
</comment>
<keyword evidence="4 11" id="KW-0808">Transferase</keyword>